<reference evidence="1 2" key="1">
    <citation type="submission" date="2018-07" db="EMBL/GenBank/DDBJ databases">
        <title>Comparative genomes isolates from brazilian mangrove.</title>
        <authorList>
            <person name="De Araujo J.E."/>
            <person name="Taketani R.G."/>
            <person name="Silva M.C.P."/>
            <person name="Lourenco M.V."/>
            <person name="Oliveira V.M."/>
            <person name="Andreote F.D."/>
        </authorList>
    </citation>
    <scope>NUCLEOTIDE SEQUENCE [LARGE SCALE GENOMIC DNA]</scope>
    <source>
        <strain evidence="1 2">HEX PRIS-MGV</strain>
    </source>
</reference>
<dbReference type="Proteomes" id="UP000253562">
    <property type="component" value="Unassembled WGS sequence"/>
</dbReference>
<dbReference type="AlphaFoldDB" id="A0A368KJ39"/>
<dbReference type="EMBL" id="QPEX01000046">
    <property type="protein sequence ID" value="RCS40519.1"/>
    <property type="molecule type" value="Genomic_DNA"/>
</dbReference>
<protein>
    <submittedName>
        <fullName evidence="1">Uncharacterized protein</fullName>
    </submittedName>
</protein>
<evidence type="ECO:0000313" key="2">
    <source>
        <dbReference type="Proteomes" id="UP000253562"/>
    </source>
</evidence>
<sequence>MGYGIGQTSPIRALGQRRPTASLGELKQVALRFDGAEAKKPRLPSFGDFAITDLRLRQNECSSYQIK</sequence>
<comment type="caution">
    <text evidence="1">The sequence shown here is derived from an EMBL/GenBank/DDBJ whole genome shotgun (WGS) entry which is preliminary data.</text>
</comment>
<evidence type="ECO:0000313" key="1">
    <source>
        <dbReference type="EMBL" id="RCS40519.1"/>
    </source>
</evidence>
<organism evidence="1 2">
    <name type="scientific">Bremerella cremea</name>
    <dbReference type="NCBI Taxonomy" id="1031537"/>
    <lineage>
        <taxon>Bacteria</taxon>
        <taxon>Pseudomonadati</taxon>
        <taxon>Planctomycetota</taxon>
        <taxon>Planctomycetia</taxon>
        <taxon>Pirellulales</taxon>
        <taxon>Pirellulaceae</taxon>
        <taxon>Bremerella</taxon>
    </lineage>
</organism>
<proteinExistence type="predicted"/>
<name>A0A368KJ39_9BACT</name>
<accession>A0A368KJ39</accession>
<gene>
    <name evidence="1" type="ORF">DTL42_24405</name>
</gene>